<dbReference type="PANTHER" id="PTHR18884">
    <property type="entry name" value="SEPTIN"/>
    <property type="match status" value="1"/>
</dbReference>
<comment type="similarity">
    <text evidence="1">Belongs to the TRAFAC class TrmE-Era-EngA-EngB-Septin-like GTPase superfamily. Septin GTPase family.</text>
</comment>
<accession>A0AAN6P340</accession>
<feature type="compositionally biased region" description="Basic residues" evidence="2">
    <location>
        <begin position="53"/>
        <end position="65"/>
    </location>
</feature>
<dbReference type="Proteomes" id="UP001303222">
    <property type="component" value="Unassembled WGS sequence"/>
</dbReference>
<feature type="region of interest" description="Disordered" evidence="2">
    <location>
        <begin position="272"/>
        <end position="314"/>
    </location>
</feature>
<proteinExistence type="inferred from homology"/>
<evidence type="ECO:0000313" key="5">
    <source>
        <dbReference type="Proteomes" id="UP001303222"/>
    </source>
</evidence>
<dbReference type="AlphaFoldDB" id="A0AAN6P340"/>
<feature type="region of interest" description="Disordered" evidence="2">
    <location>
        <begin position="735"/>
        <end position="757"/>
    </location>
</feature>
<evidence type="ECO:0000313" key="4">
    <source>
        <dbReference type="EMBL" id="KAK3956859.1"/>
    </source>
</evidence>
<evidence type="ECO:0000256" key="1">
    <source>
        <dbReference type="RuleBase" id="RU004560"/>
    </source>
</evidence>
<dbReference type="InterPro" id="IPR025662">
    <property type="entry name" value="Sigma_54_int_dom_ATP-bd_1"/>
</dbReference>
<dbReference type="GO" id="GO:0005525">
    <property type="term" value="F:GTP binding"/>
    <property type="evidence" value="ECO:0007669"/>
    <property type="project" value="UniProtKB-KW"/>
</dbReference>
<keyword evidence="5" id="KW-1185">Reference proteome</keyword>
<evidence type="ECO:0000259" key="3">
    <source>
        <dbReference type="PROSITE" id="PS51719"/>
    </source>
</evidence>
<dbReference type="Pfam" id="PF00735">
    <property type="entry name" value="Septin"/>
    <property type="match status" value="1"/>
</dbReference>
<reference evidence="4" key="2">
    <citation type="submission" date="2023-06" db="EMBL/GenBank/DDBJ databases">
        <authorList>
            <consortium name="Lawrence Berkeley National Laboratory"/>
            <person name="Mondo S.J."/>
            <person name="Hensen N."/>
            <person name="Bonometti L."/>
            <person name="Westerberg I."/>
            <person name="Brannstrom I.O."/>
            <person name="Guillou S."/>
            <person name="Cros-Aarteil S."/>
            <person name="Calhoun S."/>
            <person name="Haridas S."/>
            <person name="Kuo A."/>
            <person name="Pangilinan J."/>
            <person name="Riley R."/>
            <person name="Labutti K."/>
            <person name="Andreopoulos B."/>
            <person name="Lipzen A."/>
            <person name="Chen C."/>
            <person name="Yanf M."/>
            <person name="Daum C."/>
            <person name="Ng V."/>
            <person name="Clum A."/>
            <person name="Steindorff A."/>
            <person name="Ohm R."/>
            <person name="Martin F."/>
            <person name="Silar P."/>
            <person name="Natvig D."/>
            <person name="Lalanne C."/>
            <person name="Gautier V."/>
            <person name="Ament-Velasquez S.L."/>
            <person name="Kruys A."/>
            <person name="Hutchinson M.I."/>
            <person name="Powell A.J."/>
            <person name="Barry K."/>
            <person name="Miller A.N."/>
            <person name="Grigoriev I.V."/>
            <person name="Debuchy R."/>
            <person name="Gladieux P."/>
            <person name="Thoren M.H."/>
            <person name="Johannesson H."/>
        </authorList>
    </citation>
    <scope>NUCLEOTIDE SEQUENCE</scope>
    <source>
        <strain evidence="4">CBS 626.80</strain>
    </source>
</reference>
<reference evidence="4" key="1">
    <citation type="journal article" date="2023" name="Mol. Phylogenet. Evol.">
        <title>Genome-scale phylogeny and comparative genomics of the fungal order Sordariales.</title>
        <authorList>
            <person name="Hensen N."/>
            <person name="Bonometti L."/>
            <person name="Westerberg I."/>
            <person name="Brannstrom I.O."/>
            <person name="Guillou S."/>
            <person name="Cros-Aarteil S."/>
            <person name="Calhoun S."/>
            <person name="Haridas S."/>
            <person name="Kuo A."/>
            <person name="Mondo S."/>
            <person name="Pangilinan J."/>
            <person name="Riley R."/>
            <person name="LaButti K."/>
            <person name="Andreopoulos B."/>
            <person name="Lipzen A."/>
            <person name="Chen C."/>
            <person name="Yan M."/>
            <person name="Daum C."/>
            <person name="Ng V."/>
            <person name="Clum A."/>
            <person name="Steindorff A."/>
            <person name="Ohm R.A."/>
            <person name="Martin F."/>
            <person name="Silar P."/>
            <person name="Natvig D.O."/>
            <person name="Lalanne C."/>
            <person name="Gautier V."/>
            <person name="Ament-Velasquez S.L."/>
            <person name="Kruys A."/>
            <person name="Hutchinson M.I."/>
            <person name="Powell A.J."/>
            <person name="Barry K."/>
            <person name="Miller A.N."/>
            <person name="Grigoriev I.V."/>
            <person name="Debuchy R."/>
            <person name="Gladieux P."/>
            <person name="Hiltunen Thoren M."/>
            <person name="Johannesson H."/>
        </authorList>
    </citation>
    <scope>NUCLEOTIDE SEQUENCE</scope>
    <source>
        <strain evidence="4">CBS 626.80</strain>
    </source>
</reference>
<feature type="compositionally biased region" description="Low complexity" evidence="2">
    <location>
        <begin position="735"/>
        <end position="745"/>
    </location>
</feature>
<feature type="region of interest" description="Disordered" evidence="2">
    <location>
        <begin position="677"/>
        <end position="716"/>
    </location>
</feature>
<dbReference type="InterPro" id="IPR027417">
    <property type="entry name" value="P-loop_NTPase"/>
</dbReference>
<dbReference type="InterPro" id="IPR030379">
    <property type="entry name" value="G_SEPTIN_dom"/>
</dbReference>
<dbReference type="SUPFAM" id="SSF52540">
    <property type="entry name" value="P-loop containing nucleoside triphosphate hydrolases"/>
    <property type="match status" value="1"/>
</dbReference>
<feature type="region of interest" description="Disordered" evidence="2">
    <location>
        <begin position="472"/>
        <end position="491"/>
    </location>
</feature>
<dbReference type="EMBL" id="MU859062">
    <property type="protein sequence ID" value="KAK3956859.1"/>
    <property type="molecule type" value="Genomic_DNA"/>
</dbReference>
<dbReference type="Gene3D" id="3.40.50.300">
    <property type="entry name" value="P-loop containing nucleotide triphosphate hydrolases"/>
    <property type="match status" value="1"/>
</dbReference>
<feature type="compositionally biased region" description="Polar residues" evidence="2">
    <location>
        <begin position="584"/>
        <end position="599"/>
    </location>
</feature>
<name>A0AAN6P340_9PEZI</name>
<feature type="compositionally biased region" description="Low complexity" evidence="2">
    <location>
        <begin position="474"/>
        <end position="491"/>
    </location>
</feature>
<keyword evidence="1" id="KW-0547">Nucleotide-binding</keyword>
<evidence type="ECO:0000256" key="2">
    <source>
        <dbReference type="SAM" id="MobiDB-lite"/>
    </source>
</evidence>
<feature type="region of interest" description="Disordered" evidence="2">
    <location>
        <begin position="1"/>
        <end position="118"/>
    </location>
</feature>
<dbReference type="Pfam" id="PF20571">
    <property type="entry name" value="DUF6780"/>
    <property type="match status" value="1"/>
</dbReference>
<dbReference type="PROSITE" id="PS00675">
    <property type="entry name" value="SIGMA54_INTERACT_1"/>
    <property type="match status" value="1"/>
</dbReference>
<keyword evidence="1" id="KW-0342">GTP-binding</keyword>
<gene>
    <name evidence="4" type="ORF">QBC32DRAFT_329781</name>
</gene>
<sequence length="816" mass="89436">MRSNNDASVRPRGSDNDIPSLRLPPAPQMTFSFGDESSVGPLTGNQTSSFAGPHRHLRDNKRKAHGVVEGSEAHHGRARGLSRHRHNHHSTPEPEKEAGASGSGSGSARTQPKHQNKNYIPNQILDTLDHVIEDAVYPRPSSATPSNDLSQAPFSPFLFSTGPASAVSDTSSRRNSICFSDDFDMASIPPSVHADENDTENENEHLEAAMMGSGSAPQLIMPSIKMPSRRPFTDQGKSMGRLKVLIAGDSGVGKTSLIKAIVQSCEHIVHVDPITPSPMSPQPSLRGSVTLKGKETKGGSRSSSRRQSSDGTRQITEVYASTKPYPQWWSEIDDLNVLKRRKSMEDTVLDRNICFVDTPGYGSGSSSMDTITPVVQYIESQMQRMNVNALNDGDMLNMLGGEGGVQIDVVFYLVSNRLRPVDIAYLNQLSPLTNIIFLLSHADLMSPEQISASKDQIQSQLREANIRPFSFSITPSKTASSSTLSPSPTDPAAQGVYAISSAAGSDHDMMDASLLMSTDYVEPLVPSELTRLVERVFSPDGASWLRHSAASKYVQWRKGLVPEKPFVPSPISPSSVFSLPPSSNNGHSRPGTASSFLSRYNTSGGPIGATSSYALARITDHTQREERLAQVRLANWATELQKSLANERAQYEALARNERAVWLTEKIGECVVDGTLVPISSTSSDNSGSRDRSGSNRSLSTRRRRGDTRQSTADRQRQQELGLFGFGYHGYAHAYGNGHRQPQHQSHQHRHQKQRQRETDPLGLMEIADELMYKSLIALEVLGSLGVLGGLAIWVGRNMQLQPLEWFVGEWNRVWR</sequence>
<protein>
    <submittedName>
        <fullName evidence="4">Septin-domain-containing protein</fullName>
    </submittedName>
</protein>
<feature type="region of interest" description="Disordered" evidence="2">
    <location>
        <begin position="578"/>
        <end position="599"/>
    </location>
</feature>
<organism evidence="4 5">
    <name type="scientific">Pseudoneurospora amorphoporcata</name>
    <dbReference type="NCBI Taxonomy" id="241081"/>
    <lineage>
        <taxon>Eukaryota</taxon>
        <taxon>Fungi</taxon>
        <taxon>Dikarya</taxon>
        <taxon>Ascomycota</taxon>
        <taxon>Pezizomycotina</taxon>
        <taxon>Sordariomycetes</taxon>
        <taxon>Sordariomycetidae</taxon>
        <taxon>Sordariales</taxon>
        <taxon>Sordariaceae</taxon>
        <taxon>Pseudoneurospora</taxon>
    </lineage>
</organism>
<dbReference type="PROSITE" id="PS51719">
    <property type="entry name" value="G_SEPTIN"/>
    <property type="match status" value="1"/>
</dbReference>
<feature type="domain" description="Septin-type G" evidence="3">
    <location>
        <begin position="238"/>
        <end position="563"/>
    </location>
</feature>
<feature type="compositionally biased region" description="Basic residues" evidence="2">
    <location>
        <begin position="76"/>
        <end position="89"/>
    </location>
</feature>
<dbReference type="InterPro" id="IPR046707">
    <property type="entry name" value="DUF6780"/>
</dbReference>
<comment type="caution">
    <text evidence="4">The sequence shown here is derived from an EMBL/GenBank/DDBJ whole genome shotgun (WGS) entry which is preliminary data.</text>
</comment>